<sequence length="387" mass="43976">MAKGEDWDYSDKFSFLGEWYDYDSSLHKKFLILFFPSDSTIELFDRELNRVYLRRAPFEGVTLEKMYVGNTIRIYGRQITITDYADGRTKKIIGKAKEHTFAILKPTAVQKLGQVVTEIEQRQFEIIRLKMCNVSRKDALSFYESKKGDSFLPFMVEHLVSGPIVALEIVGDNALQRWKDVLGPTDPIEARKTHPETLRARYGMERASNGFHASDSYELAVREACFFFPQGLGQQPPPSTAQITNCTCCVIKPHAVDEKKVGFIISAITNNPKFKVTAMQMFYLSNANADEFLEVYKGVVADFHALLSSFLDGPCIALEIAGKEDDLDVHGEFRKFCGPTDSDIAKQIRPNSLRAMFGVDKYKNAVHCTDLKEDTALELEYFFKILN</sequence>
<dbReference type="GO" id="GO:0004550">
    <property type="term" value="F:nucleoside diphosphate kinase activity"/>
    <property type="evidence" value="ECO:0007669"/>
    <property type="project" value="InterPro"/>
</dbReference>
<name>A0A1W4XQP3_AGRPL</name>
<evidence type="ECO:0000256" key="2">
    <source>
        <dbReference type="ARBA" id="ARBA00022490"/>
    </source>
</evidence>
<evidence type="ECO:0000256" key="1">
    <source>
        <dbReference type="ARBA" id="ARBA00004430"/>
    </source>
</evidence>
<evidence type="ECO:0000313" key="8">
    <source>
        <dbReference type="Proteomes" id="UP000192223"/>
    </source>
</evidence>
<dbReference type="CDD" id="cd04412">
    <property type="entry name" value="NDPk7B"/>
    <property type="match status" value="2"/>
</dbReference>
<dbReference type="InterPro" id="IPR034907">
    <property type="entry name" value="NDK-like_dom"/>
</dbReference>
<dbReference type="GO" id="GO:0006228">
    <property type="term" value="P:UTP biosynthetic process"/>
    <property type="evidence" value="ECO:0007669"/>
    <property type="project" value="InterPro"/>
</dbReference>
<dbReference type="RefSeq" id="XP_018335092.1">
    <property type="nucleotide sequence ID" value="XM_018479590.1"/>
</dbReference>
<dbReference type="KEGG" id="apln:108743985"/>
<evidence type="ECO:0000256" key="4">
    <source>
        <dbReference type="ARBA" id="ARBA00023273"/>
    </source>
</evidence>
<keyword evidence="4" id="KW-0966">Cell projection</keyword>
<evidence type="ECO:0000256" key="5">
    <source>
        <dbReference type="PROSITE-ProRule" id="PRU00706"/>
    </source>
</evidence>
<dbReference type="GO" id="GO:0006241">
    <property type="term" value="P:CTP biosynthetic process"/>
    <property type="evidence" value="ECO:0007669"/>
    <property type="project" value="InterPro"/>
</dbReference>
<proteinExistence type="inferred from homology"/>
<evidence type="ECO:0000313" key="10">
    <source>
        <dbReference type="RefSeq" id="XP_018335092.1"/>
    </source>
</evidence>
<dbReference type="InterPro" id="IPR001564">
    <property type="entry name" value="Nucleoside_diP_kinase"/>
</dbReference>
<evidence type="ECO:0000259" key="7">
    <source>
        <dbReference type="PROSITE" id="PS51336"/>
    </source>
</evidence>
<comment type="caution">
    <text evidence="5">Lacks conserved residue(s) required for the propagation of feature annotation.</text>
</comment>
<dbReference type="SUPFAM" id="SSF54919">
    <property type="entry name" value="Nucleoside diphosphate kinase, NDK"/>
    <property type="match status" value="2"/>
</dbReference>
<dbReference type="InterPro" id="IPR036850">
    <property type="entry name" value="NDK-like_dom_sf"/>
</dbReference>
<evidence type="ECO:0000256" key="3">
    <source>
        <dbReference type="ARBA" id="ARBA00023212"/>
    </source>
</evidence>
<dbReference type="STRING" id="224129.A0A1W4XQP3"/>
<dbReference type="GO" id="GO:0006183">
    <property type="term" value="P:GTP biosynthetic process"/>
    <property type="evidence" value="ECO:0007669"/>
    <property type="project" value="InterPro"/>
</dbReference>
<dbReference type="Proteomes" id="UP000192223">
    <property type="component" value="Unplaced"/>
</dbReference>
<organism evidence="8 10">
    <name type="scientific">Agrilus planipennis</name>
    <name type="common">Emerald ash borer</name>
    <name type="synonym">Agrilus marcopoli</name>
    <dbReference type="NCBI Taxonomy" id="224129"/>
    <lineage>
        <taxon>Eukaryota</taxon>
        <taxon>Metazoa</taxon>
        <taxon>Ecdysozoa</taxon>
        <taxon>Arthropoda</taxon>
        <taxon>Hexapoda</taxon>
        <taxon>Insecta</taxon>
        <taxon>Pterygota</taxon>
        <taxon>Neoptera</taxon>
        <taxon>Endopterygota</taxon>
        <taxon>Coleoptera</taxon>
        <taxon>Polyphaga</taxon>
        <taxon>Elateriformia</taxon>
        <taxon>Buprestoidea</taxon>
        <taxon>Buprestidae</taxon>
        <taxon>Agrilinae</taxon>
        <taxon>Agrilus</taxon>
    </lineage>
</organism>
<dbReference type="GO" id="GO:0005879">
    <property type="term" value="C:axonemal microtubule"/>
    <property type="evidence" value="ECO:0007669"/>
    <property type="project" value="TreeGrafter"/>
</dbReference>
<dbReference type="InterPro" id="IPR006602">
    <property type="entry name" value="DM10_dom"/>
</dbReference>
<evidence type="ECO:0000256" key="6">
    <source>
        <dbReference type="RuleBase" id="RU004011"/>
    </source>
</evidence>
<dbReference type="OrthoDB" id="270127at2759"/>
<gene>
    <name evidence="9 10" type="primary">LOC108743985</name>
</gene>
<dbReference type="PANTHER" id="PTHR43109">
    <property type="entry name" value="NUCLEOSIDE DIPHOSPHATE KINASE 7"/>
    <property type="match status" value="1"/>
</dbReference>
<keyword evidence="9 10" id="KW-0418">Kinase</keyword>
<dbReference type="FunFam" id="3.30.70.141:FF:000004">
    <property type="entry name" value="Nucleoside diphosphate kinase 7"/>
    <property type="match status" value="1"/>
</dbReference>
<comment type="similarity">
    <text evidence="5 6">Belongs to the NDK family.</text>
</comment>
<keyword evidence="9 10" id="KW-0808">Transferase</keyword>
<dbReference type="InterPro" id="IPR037993">
    <property type="entry name" value="NDPk7B"/>
</dbReference>
<dbReference type="SMART" id="SM00562">
    <property type="entry name" value="NDK"/>
    <property type="match status" value="2"/>
</dbReference>
<dbReference type="PRINTS" id="PR01243">
    <property type="entry name" value="NUCDPKINASE"/>
</dbReference>
<dbReference type="Pfam" id="PF00334">
    <property type="entry name" value="NDK"/>
    <property type="match status" value="2"/>
</dbReference>
<keyword evidence="8" id="KW-1185">Reference proteome</keyword>
<dbReference type="SMART" id="SM00676">
    <property type="entry name" value="DM10"/>
    <property type="match status" value="1"/>
</dbReference>
<dbReference type="PROSITE" id="PS51374">
    <property type="entry name" value="NDPK_LIKE"/>
    <property type="match status" value="2"/>
</dbReference>
<dbReference type="GeneID" id="108743985"/>
<reference evidence="9 10" key="1">
    <citation type="submission" date="2025-04" db="UniProtKB">
        <authorList>
            <consortium name="RefSeq"/>
        </authorList>
    </citation>
    <scope>IDENTIFICATION</scope>
    <source>
        <tissue evidence="9 10">Entire body</tissue>
    </source>
</reference>
<dbReference type="GO" id="GO:0005813">
    <property type="term" value="C:centrosome"/>
    <property type="evidence" value="ECO:0007669"/>
    <property type="project" value="TreeGrafter"/>
</dbReference>
<evidence type="ECO:0000313" key="9">
    <source>
        <dbReference type="RefSeq" id="XP_018335091.1"/>
    </source>
</evidence>
<comment type="subcellular location">
    <subcellularLocation>
        <location evidence="1">Cytoplasm</location>
        <location evidence="1">Cytoskeleton</location>
        <location evidence="1">Cilium axoneme</location>
    </subcellularLocation>
</comment>
<feature type="domain" description="DM10" evidence="7">
    <location>
        <begin position="9"/>
        <end position="97"/>
    </location>
</feature>
<keyword evidence="3" id="KW-0206">Cytoskeleton</keyword>
<protein>
    <submittedName>
        <fullName evidence="9 10">Nucleoside diphosphate kinase 7</fullName>
    </submittedName>
</protein>
<dbReference type="Gene3D" id="3.30.70.141">
    <property type="entry name" value="Nucleoside diphosphate kinase-like domain"/>
    <property type="match status" value="2"/>
</dbReference>
<keyword evidence="2" id="KW-0963">Cytoplasm</keyword>
<dbReference type="PANTHER" id="PTHR43109:SF2">
    <property type="entry name" value="NUCLEOSIDE DIPHOSPHATE KINASE 7"/>
    <property type="match status" value="1"/>
</dbReference>
<dbReference type="RefSeq" id="XP_018335091.1">
    <property type="nucleotide sequence ID" value="XM_018479589.1"/>
</dbReference>
<dbReference type="PROSITE" id="PS51336">
    <property type="entry name" value="DM10"/>
    <property type="match status" value="1"/>
</dbReference>
<accession>A0A1W4XQP3</accession>
<dbReference type="AlphaFoldDB" id="A0A1W4XQP3"/>